<evidence type="ECO:0000256" key="4">
    <source>
        <dbReference type="ARBA" id="ARBA00022825"/>
    </source>
</evidence>
<evidence type="ECO:0000256" key="7">
    <source>
        <dbReference type="SAM" id="Phobius"/>
    </source>
</evidence>
<keyword evidence="7" id="KW-1133">Transmembrane helix</keyword>
<dbReference type="PANTHER" id="PTHR33209:SF1">
    <property type="entry name" value="PEPTIDASE S49 DOMAIN-CONTAINING PROTEIN"/>
    <property type="match status" value="1"/>
</dbReference>
<dbReference type="SUPFAM" id="SSF52096">
    <property type="entry name" value="ClpP/crotonase"/>
    <property type="match status" value="2"/>
</dbReference>
<dbReference type="GO" id="GO:0004252">
    <property type="term" value="F:serine-type endopeptidase activity"/>
    <property type="evidence" value="ECO:0007669"/>
    <property type="project" value="InterPro"/>
</dbReference>
<evidence type="ECO:0000256" key="3">
    <source>
        <dbReference type="ARBA" id="ARBA00022801"/>
    </source>
</evidence>
<keyword evidence="7" id="KW-0472">Membrane</keyword>
<dbReference type="GO" id="GO:0006465">
    <property type="term" value="P:signal peptide processing"/>
    <property type="evidence" value="ECO:0007669"/>
    <property type="project" value="InterPro"/>
</dbReference>
<dbReference type="GO" id="GO:0004176">
    <property type="term" value="F:ATP-dependent peptidase activity"/>
    <property type="evidence" value="ECO:0007669"/>
    <property type="project" value="InterPro"/>
</dbReference>
<keyword evidence="6" id="KW-0175">Coiled coil</keyword>
<accession>A0A133N9X2</accession>
<evidence type="ECO:0000256" key="6">
    <source>
        <dbReference type="SAM" id="Coils"/>
    </source>
</evidence>
<dbReference type="Gene3D" id="6.20.330.10">
    <property type="match status" value="1"/>
</dbReference>
<comment type="caution">
    <text evidence="9">The sequence shown here is derived from an EMBL/GenBank/DDBJ whole genome shotgun (WGS) entry which is preliminary data.</text>
</comment>
<dbReference type="Proteomes" id="UP000070617">
    <property type="component" value="Unassembled WGS sequence"/>
</dbReference>
<organism evidence="9 10">
    <name type="scientific">Fusobacterium equinum</name>
    <dbReference type="NCBI Taxonomy" id="134605"/>
    <lineage>
        <taxon>Bacteria</taxon>
        <taxon>Fusobacteriati</taxon>
        <taxon>Fusobacteriota</taxon>
        <taxon>Fusobacteriia</taxon>
        <taxon>Fusobacteriales</taxon>
        <taxon>Fusobacteriaceae</taxon>
        <taxon>Fusobacterium</taxon>
    </lineage>
</organism>
<dbReference type="InterPro" id="IPR047272">
    <property type="entry name" value="S49_SppA_C"/>
</dbReference>
<dbReference type="RefSeq" id="WP_060793860.1">
    <property type="nucleotide sequence ID" value="NZ_KQ956568.1"/>
</dbReference>
<dbReference type="InterPro" id="IPR004635">
    <property type="entry name" value="Pept_S49_SppA"/>
</dbReference>
<sequence length="564" mass="64383">MKTLLQFFKKIFLFLFREVCSFFIKLVLSLILLAIVVGTFISYISKENTTEIKQGSYVLLRASSPLSEHIPIPDPLSLQEKHMTFFEVLYALDSIRQDQRIQGVLLDADFLSWNKAQLEEIGNKLQKLEEEGKKVITTLQEVNRNNYFLASYTKEIVMTPIHAASSNISPYHYEELYWKNLLDRFGVSINVIPIGDYKSYMENYSHSQMSKEFRENMTRLLDKSYDYSIEAIANNRKLEKNTLKAWIENGEFMGTSFPTLFEKGLITKGEYPNRIRDEIGDDKIISIQEYFSLVKMKTRPKNYLALLNLEGTIEDETLFLDEVKAIQKDQNVKGIILRINSPGGSALVADTMYHAVKKLREKIPVYVSISGTAASGGYYVAAAGEKIFASPLSVTGSIGVVSMIPNFSNLEKKANVTTESISKGKYADLYSYLQPLSEENYNRIREGNLGVYQDFLEVVSSNRNIKKDFLDKNLAQGRVWLGIEAKENGLIDELGGLEATIYALEQDKKLGTLPILQVSKNDVFGQYLGKYRKFLSVLPSSMQQKIPKDRLWNKPLMYFPYEVE</sequence>
<dbReference type="InterPro" id="IPR004634">
    <property type="entry name" value="Pept_S49_pIV"/>
</dbReference>
<dbReference type="CDD" id="cd07023">
    <property type="entry name" value="S49_Sppa_N_C"/>
    <property type="match status" value="1"/>
</dbReference>
<evidence type="ECO:0000259" key="8">
    <source>
        <dbReference type="Pfam" id="PF01343"/>
    </source>
</evidence>
<dbReference type="GO" id="GO:0016020">
    <property type="term" value="C:membrane"/>
    <property type="evidence" value="ECO:0007669"/>
    <property type="project" value="InterPro"/>
</dbReference>
<dbReference type="EMBL" id="LRPX01000083">
    <property type="protein sequence ID" value="KXA13086.1"/>
    <property type="molecule type" value="Genomic_DNA"/>
</dbReference>
<reference evidence="10" key="1">
    <citation type="submission" date="2016-01" db="EMBL/GenBank/DDBJ databases">
        <authorList>
            <person name="Mitreva M."/>
            <person name="Pepin K.H."/>
            <person name="Mihindukulasuriya K.A."/>
            <person name="Fulton R."/>
            <person name="Fronick C."/>
            <person name="O'Laughlin M."/>
            <person name="Miner T."/>
            <person name="Herter B."/>
            <person name="Rosa B.A."/>
            <person name="Cordes M."/>
            <person name="Tomlinson C."/>
            <person name="Wollam A."/>
            <person name="Palsikar V.B."/>
            <person name="Mardis E.R."/>
            <person name="Wilson R.K."/>
        </authorList>
    </citation>
    <scope>NUCLEOTIDE SEQUENCE [LARGE SCALE GENOMIC DNA]</scope>
    <source>
        <strain evidence="10">CMW8396</strain>
    </source>
</reference>
<keyword evidence="4" id="KW-0720">Serine protease</keyword>
<dbReference type="InterPro" id="IPR029045">
    <property type="entry name" value="ClpP/crotonase-like_dom_sf"/>
</dbReference>
<keyword evidence="10" id="KW-1185">Reference proteome</keyword>
<evidence type="ECO:0000313" key="9">
    <source>
        <dbReference type="EMBL" id="KXA13086.1"/>
    </source>
</evidence>
<dbReference type="InterPro" id="IPR001907">
    <property type="entry name" value="ClpP"/>
</dbReference>
<dbReference type="NCBIfam" id="TIGR00706">
    <property type="entry name" value="SppA_dom"/>
    <property type="match status" value="1"/>
</dbReference>
<evidence type="ECO:0000256" key="1">
    <source>
        <dbReference type="ARBA" id="ARBA00008683"/>
    </source>
</evidence>
<name>A0A133N9X2_9FUSO</name>
<dbReference type="InterPro" id="IPR002142">
    <property type="entry name" value="Peptidase_S49"/>
</dbReference>
<evidence type="ECO:0000256" key="2">
    <source>
        <dbReference type="ARBA" id="ARBA00022670"/>
    </source>
</evidence>
<feature type="active site" description="Proton donor/acceptor" evidence="5">
    <location>
        <position position="198"/>
    </location>
</feature>
<dbReference type="PATRIC" id="fig|134605.3.peg.1523"/>
<dbReference type="Pfam" id="PF01343">
    <property type="entry name" value="Peptidase_S49"/>
    <property type="match status" value="2"/>
</dbReference>
<feature type="active site" description="Nucleophile" evidence="5">
    <location>
        <position position="375"/>
    </location>
</feature>
<feature type="transmembrane region" description="Helical" evidence="7">
    <location>
        <begin position="21"/>
        <end position="44"/>
    </location>
</feature>
<feature type="domain" description="Peptidase S49" evidence="8">
    <location>
        <begin position="358"/>
        <end position="510"/>
    </location>
</feature>
<comment type="similarity">
    <text evidence="1">Belongs to the peptidase S49 family.</text>
</comment>
<dbReference type="PIRSF" id="PIRSF001217">
    <property type="entry name" value="Protease_4_SppA"/>
    <property type="match status" value="1"/>
</dbReference>
<dbReference type="Gene3D" id="3.90.226.10">
    <property type="entry name" value="2-enoyl-CoA Hydratase, Chain A, domain 1"/>
    <property type="match status" value="2"/>
</dbReference>
<evidence type="ECO:0000313" key="10">
    <source>
        <dbReference type="Proteomes" id="UP000070617"/>
    </source>
</evidence>
<keyword evidence="3" id="KW-0378">Hydrolase</keyword>
<dbReference type="STRING" id="134605.HMPREF3206_01544"/>
<gene>
    <name evidence="9" type="ORF">HMPREF3206_01544</name>
</gene>
<keyword evidence="2" id="KW-0645">Protease</keyword>
<protein>
    <submittedName>
        <fullName evidence="9">Signal peptide peptidase SppA</fullName>
    </submittedName>
</protein>
<dbReference type="PRINTS" id="PR00127">
    <property type="entry name" value="CLPPROTEASEP"/>
</dbReference>
<proteinExistence type="inferred from homology"/>
<feature type="coiled-coil region" evidence="6">
    <location>
        <begin position="111"/>
        <end position="145"/>
    </location>
</feature>
<feature type="domain" description="Peptidase S49" evidence="8">
    <location>
        <begin position="129"/>
        <end position="255"/>
    </location>
</feature>
<dbReference type="AlphaFoldDB" id="A0A133N9X2"/>
<evidence type="ECO:0000256" key="5">
    <source>
        <dbReference type="PIRSR" id="PIRSR001217-1"/>
    </source>
</evidence>
<keyword evidence="7" id="KW-0812">Transmembrane</keyword>
<dbReference type="PANTHER" id="PTHR33209">
    <property type="entry name" value="PROTEASE 4"/>
    <property type="match status" value="1"/>
</dbReference>